<dbReference type="Proteomes" id="UP000019335">
    <property type="component" value="Chromosome 5"/>
</dbReference>
<dbReference type="Pfam" id="PF03828">
    <property type="entry name" value="PAP_assoc"/>
    <property type="match status" value="1"/>
</dbReference>
<dbReference type="Gene3D" id="1.10.1410.10">
    <property type="match status" value="1"/>
</dbReference>
<dbReference type="InterPro" id="IPR043519">
    <property type="entry name" value="NT_sf"/>
</dbReference>
<keyword evidence="1" id="KW-0479">Metal-binding</keyword>
<evidence type="ECO:0000256" key="2">
    <source>
        <dbReference type="ARBA" id="ARBA00022842"/>
    </source>
</evidence>
<dbReference type="GO" id="GO:1990817">
    <property type="term" value="F:poly(A) RNA polymerase activity"/>
    <property type="evidence" value="ECO:0007669"/>
    <property type="project" value="InterPro"/>
</dbReference>
<evidence type="ECO:0000256" key="1">
    <source>
        <dbReference type="ARBA" id="ARBA00022723"/>
    </source>
</evidence>
<organism evidence="6 7">
    <name type="scientific">Nannochloropsis gaditana</name>
    <dbReference type="NCBI Taxonomy" id="72520"/>
    <lineage>
        <taxon>Eukaryota</taxon>
        <taxon>Sar</taxon>
        <taxon>Stramenopiles</taxon>
        <taxon>Ochrophyta</taxon>
        <taxon>Eustigmatophyceae</taxon>
        <taxon>Eustigmatales</taxon>
        <taxon>Monodopsidaceae</taxon>
        <taxon>Nannochloropsis</taxon>
    </lineage>
</organism>
<sequence length="1375" mass="152531">MKTTSQPMRRRTPEIQELLDGLMYLQTQASASSNKARDKAAMHAKVQLKAWFRGLSVSRRVRLLQVVEPAFLHLLLLLHSKALALPPRQGRRPSMVKFYIFAESVPALATRSISGRPSRSNACARSSMKHGVREAADCFRLREEPFMVRPDESRRSAWGDPVRVGTRVRTWRAWETLAASLRLFRPSSTQMSQRDQQWQEPVSRVAGFFSRDLVLDVDEFFQVLEDASDGGFLRGGLTKIEATGEIFGEAAWFRCKGDYSIGELLANKIELLLCQGWYADRSKRPARKPSSESVAICSFSGYSEERQALESFLFTDLSDPQARLRCILSAMAMVIRQVIRKEKEKMVVGDGAFKMWCCQLKFMIETTQQLPYQQKKLQCLLTGDTKDQGLREAFLDDLFSAQLGDAISEPQRYGHIQALLRAELMERRTSWKQRRLLDELEQEGIEKKINGSLQPFAGTTSTIASLTPVGTVKKKKKKRRDKCPDPAPVTVTLSGNVATGEYRTVMQEEQKHTADLRDTNVQGKIKLIARKDGEDRHFSRALSSPPCLTSIKMIEGPSIEMDSGSKTVMRESENSKPRNEHLPTGFSRCVQYDEKKRDEGVMCFYKDEEREKNSLTVETQKMARKCEIKDEVLAEYEDVDGDGSSMTCDGQQDESVTDTENIPPENSLCQGGAVTSASSNDTLLKDLCLKLEAEVATLRGVLAAQREAISSGSGNLHTSYTHSLAFPSYGFDSAPLHTKHVPPYQHPFLQRSELHQLEIMSDDGRGGGADGTATAAWLGEGSQHHVALSAVSPFAANGGIENLYPGNGDKPVLSIAAATSTRNCIHGKRTGSSFEVSIPRNPSGPLHVWGERQPLINPIQQPQRNHVSQDHRQSRHALSASVSLGGDDVCTHSSLSTPGVAHANSTYQAECEIPALHAGREWSRHSENGPCQSSAHVCFGFTLRQIPLDIRSRLCDDIAAFVERVSVCTGSRLPQQTVAINRCRQVIQSLWPRAQVKAFGSFVSGLALPSSDVDLIICLPNVRRDAPAQAPGVLEGRNAIKETWQQELARRLRATSWVNPASIKIISHTAIPVIKMTVESQPRPSPASPHPTSPVEGGTGTVASGQHSEMAAASQRPHSCRNEADLSAEPEGVALNMGWTVEYGVHLDVSIEGGQHNGLLANRVIAKLLGENFALRPLVLVLKQFMKERGLMESYSGGLSSYGLVLMVARYLQEQSNAMDTGALLLGFLDFYSNHFDPRSMGISTNQRCYFSRSSQQSHLHHQHHQHHQQNMPPLGSNRRVSLGGAGDVHLPYYYVHQQQQVRPAGGSFLENPYKFDPLYIEDPIRPSNNIGRNCFRIFQIQRAWNDAWRDLDPGSSGGVPRLNRIVQSDVGSKS</sequence>
<dbReference type="GO" id="GO:0046872">
    <property type="term" value="F:metal ion binding"/>
    <property type="evidence" value="ECO:0007669"/>
    <property type="project" value="UniProtKB-KW"/>
</dbReference>
<dbReference type="PANTHER" id="PTHR23092">
    <property type="entry name" value="POLY(A) RNA POLYMERASE"/>
    <property type="match status" value="1"/>
</dbReference>
<dbReference type="InterPro" id="IPR002058">
    <property type="entry name" value="PAP_assoc"/>
</dbReference>
<gene>
    <name evidence="6" type="ORF">Naga_100004g152</name>
</gene>
<dbReference type="EMBL" id="AZIL01000352">
    <property type="protein sequence ID" value="EWM28156.1"/>
    <property type="molecule type" value="Genomic_DNA"/>
</dbReference>
<feature type="domain" description="Poly(A) RNA polymerase mitochondrial-like central palm" evidence="5">
    <location>
        <begin position="977"/>
        <end position="1078"/>
    </location>
</feature>
<dbReference type="InterPro" id="IPR054708">
    <property type="entry name" value="MTPAP-like_central"/>
</dbReference>
<dbReference type="Pfam" id="PF22600">
    <property type="entry name" value="MTPAP-like_central"/>
    <property type="match status" value="1"/>
</dbReference>
<feature type="region of interest" description="Disordered" evidence="3">
    <location>
        <begin position="1079"/>
        <end position="1123"/>
    </location>
</feature>
<proteinExistence type="predicted"/>
<dbReference type="CDD" id="cd05402">
    <property type="entry name" value="NT_PAP_TUTase"/>
    <property type="match status" value="1"/>
</dbReference>
<evidence type="ECO:0000313" key="7">
    <source>
        <dbReference type="Proteomes" id="UP000019335"/>
    </source>
</evidence>
<protein>
    <submittedName>
        <fullName evidence="6">Nucleotidyl transferase domain protein</fullName>
    </submittedName>
</protein>
<keyword evidence="6" id="KW-0808">Transferase</keyword>
<reference evidence="6 7" key="1">
    <citation type="journal article" date="2014" name="Mol. Plant">
        <title>Chromosome Scale Genome Assembly and Transcriptome Profiling of Nannochloropsis gaditana in Nitrogen Depletion.</title>
        <authorList>
            <person name="Corteggiani Carpinelli E."/>
            <person name="Telatin A."/>
            <person name="Vitulo N."/>
            <person name="Forcato C."/>
            <person name="D'Angelo M."/>
            <person name="Schiavon R."/>
            <person name="Vezzi A."/>
            <person name="Giacometti G.M."/>
            <person name="Morosinotto T."/>
            <person name="Valle G."/>
        </authorList>
    </citation>
    <scope>NUCLEOTIDE SEQUENCE [LARGE SCALE GENOMIC DNA]</scope>
    <source>
        <strain evidence="6 7">B-31</strain>
    </source>
</reference>
<dbReference type="OrthoDB" id="273917at2759"/>
<keyword evidence="7" id="KW-1185">Reference proteome</keyword>
<dbReference type="SUPFAM" id="SSF81301">
    <property type="entry name" value="Nucleotidyltransferase"/>
    <property type="match status" value="1"/>
</dbReference>
<feature type="compositionally biased region" description="Pro residues" evidence="3">
    <location>
        <begin position="1083"/>
        <end position="1092"/>
    </location>
</feature>
<dbReference type="GO" id="GO:0031123">
    <property type="term" value="P:RNA 3'-end processing"/>
    <property type="evidence" value="ECO:0007669"/>
    <property type="project" value="TreeGrafter"/>
</dbReference>
<dbReference type="GO" id="GO:0031499">
    <property type="term" value="C:TRAMP complex"/>
    <property type="evidence" value="ECO:0007669"/>
    <property type="project" value="TreeGrafter"/>
</dbReference>
<dbReference type="InterPro" id="IPR045862">
    <property type="entry name" value="Trf4-like"/>
</dbReference>
<dbReference type="Gene3D" id="3.30.460.10">
    <property type="entry name" value="Beta Polymerase, domain 2"/>
    <property type="match status" value="1"/>
</dbReference>
<dbReference type="GO" id="GO:0043634">
    <property type="term" value="P:polyadenylation-dependent ncRNA catabolic process"/>
    <property type="evidence" value="ECO:0007669"/>
    <property type="project" value="TreeGrafter"/>
</dbReference>
<dbReference type="SUPFAM" id="SSF81631">
    <property type="entry name" value="PAP/OAS1 substrate-binding domain"/>
    <property type="match status" value="1"/>
</dbReference>
<evidence type="ECO:0000259" key="5">
    <source>
        <dbReference type="Pfam" id="PF22600"/>
    </source>
</evidence>
<dbReference type="GO" id="GO:0003729">
    <property type="term" value="F:mRNA binding"/>
    <property type="evidence" value="ECO:0007669"/>
    <property type="project" value="TreeGrafter"/>
</dbReference>
<dbReference type="GO" id="GO:0005730">
    <property type="term" value="C:nucleolus"/>
    <property type="evidence" value="ECO:0007669"/>
    <property type="project" value="TreeGrafter"/>
</dbReference>
<accession>W7U5Q9</accession>
<feature type="region of interest" description="Disordered" evidence="3">
    <location>
        <begin position="1254"/>
        <end position="1280"/>
    </location>
</feature>
<name>W7U5Q9_9STRA</name>
<keyword evidence="2" id="KW-0460">Magnesium</keyword>
<feature type="domain" description="PAP-associated" evidence="4">
    <location>
        <begin position="1222"/>
        <end position="1260"/>
    </location>
</feature>
<evidence type="ECO:0000256" key="3">
    <source>
        <dbReference type="SAM" id="MobiDB-lite"/>
    </source>
</evidence>
<feature type="region of interest" description="Disordered" evidence="3">
    <location>
        <begin position="639"/>
        <end position="665"/>
    </location>
</feature>
<feature type="compositionally biased region" description="Basic residues" evidence="3">
    <location>
        <begin position="1259"/>
        <end position="1268"/>
    </location>
</feature>
<evidence type="ECO:0000313" key="6">
    <source>
        <dbReference type="EMBL" id="EWM28156.1"/>
    </source>
</evidence>
<comment type="caution">
    <text evidence="6">The sequence shown here is derived from an EMBL/GenBank/DDBJ whole genome shotgun (WGS) entry which is preliminary data.</text>
</comment>
<evidence type="ECO:0000259" key="4">
    <source>
        <dbReference type="Pfam" id="PF03828"/>
    </source>
</evidence>
<dbReference type="PANTHER" id="PTHR23092:SF48">
    <property type="entry name" value="NUCLEOTIDYLTRANSFERASE FAMILY PROTEIN"/>
    <property type="match status" value="1"/>
</dbReference>